<accession>A0A0P7BH34</accession>
<sequence>MSPKLYKLDLIAIQAIPYTTAANATTAAAHTANIANALYNITENLARSISSAASLPLYVGPNLVPRDLDLAVNDDEEE</sequence>
<dbReference type="Proteomes" id="UP000050424">
    <property type="component" value="Unassembled WGS sequence"/>
</dbReference>
<comment type="caution">
    <text evidence="1">The sequence shown here is derived from an EMBL/GenBank/DDBJ whole genome shotgun (WGS) entry which is preliminary data.</text>
</comment>
<dbReference type="EMBL" id="LKCW01000002">
    <property type="protein sequence ID" value="KPM46240.1"/>
    <property type="molecule type" value="Genomic_DNA"/>
</dbReference>
<dbReference type="AlphaFoldDB" id="A0A0P7BH34"/>
<evidence type="ECO:0000313" key="2">
    <source>
        <dbReference type="Proteomes" id="UP000050424"/>
    </source>
</evidence>
<proteinExistence type="predicted"/>
<keyword evidence="2" id="KW-1185">Reference proteome</keyword>
<evidence type="ECO:0000313" key="1">
    <source>
        <dbReference type="EMBL" id="KPM46240.1"/>
    </source>
</evidence>
<name>A0A0P7BH34_9HYPO</name>
<reference evidence="1 2" key="1">
    <citation type="submission" date="2015-09" db="EMBL/GenBank/DDBJ databases">
        <title>Draft genome of a European isolate of the apple canker pathogen Neonectria ditissima.</title>
        <authorList>
            <person name="Gomez-Cortecero A."/>
            <person name="Harrison R.J."/>
            <person name="Armitage A.D."/>
        </authorList>
    </citation>
    <scope>NUCLEOTIDE SEQUENCE [LARGE SCALE GENOMIC DNA]</scope>
    <source>
        <strain evidence="1 2">R09/05</strain>
    </source>
</reference>
<organism evidence="1 2">
    <name type="scientific">Neonectria ditissima</name>
    <dbReference type="NCBI Taxonomy" id="78410"/>
    <lineage>
        <taxon>Eukaryota</taxon>
        <taxon>Fungi</taxon>
        <taxon>Dikarya</taxon>
        <taxon>Ascomycota</taxon>
        <taxon>Pezizomycotina</taxon>
        <taxon>Sordariomycetes</taxon>
        <taxon>Hypocreomycetidae</taxon>
        <taxon>Hypocreales</taxon>
        <taxon>Nectriaceae</taxon>
        <taxon>Neonectria</taxon>
    </lineage>
</organism>
<gene>
    <name evidence="1" type="ORF">AK830_g285</name>
</gene>
<protein>
    <submittedName>
        <fullName evidence="1">Uncharacterized protein</fullName>
    </submittedName>
</protein>